<gene>
    <name evidence="4" type="ORF">RIMI_LOCUS5805607</name>
</gene>
<evidence type="ECO:0000256" key="1">
    <source>
        <dbReference type="ARBA" id="ARBA00023157"/>
    </source>
</evidence>
<dbReference type="PANTHER" id="PTHR11339">
    <property type="entry name" value="EXTRACELLULAR MATRIX GLYCOPROTEIN RELATED"/>
    <property type="match status" value="1"/>
</dbReference>
<evidence type="ECO:0000313" key="5">
    <source>
        <dbReference type="Proteomes" id="UP001176940"/>
    </source>
</evidence>
<reference evidence="4" key="1">
    <citation type="submission" date="2023-07" db="EMBL/GenBank/DDBJ databases">
        <authorList>
            <person name="Stuckert A."/>
        </authorList>
    </citation>
    <scope>NUCLEOTIDE SEQUENCE</scope>
</reference>
<evidence type="ECO:0000313" key="4">
    <source>
        <dbReference type="EMBL" id="CAJ0934158.1"/>
    </source>
</evidence>
<dbReference type="CDD" id="cd19941">
    <property type="entry name" value="TIL"/>
    <property type="match status" value="1"/>
</dbReference>
<dbReference type="EMBL" id="CAUEEQ010010105">
    <property type="protein sequence ID" value="CAJ0934158.1"/>
    <property type="molecule type" value="Genomic_DNA"/>
</dbReference>
<dbReference type="InterPro" id="IPR050780">
    <property type="entry name" value="Mucin_vWF_Thrombospondin_sf"/>
</dbReference>
<dbReference type="Gene3D" id="2.10.25.10">
    <property type="entry name" value="Laminin"/>
    <property type="match status" value="1"/>
</dbReference>
<dbReference type="InterPro" id="IPR014853">
    <property type="entry name" value="VWF/SSPO/ZAN-like_Cys-rich_dom"/>
</dbReference>
<sequence length="343" mass="37712">VVVLKADGTALFNELKITLPHITASFSILQPVENYIIVQANNGFQMQIQLLPTMQLYITMQKTARGRLQGLCGDFNSKEGDDFKTSGGLVEATASAFANTWKADASCHDASDWLDDPCSLSIENKNYADFWCSKLESDESPFAKCHSTIDPTEYAKRCRYDSCNCKDSEHCMCAALSTYVRACAAKGIILWGWKNGICDKDIKSCASSQVYLYNMTTCQPTCQSLAEGEKSCASVFTPIDGCGCPEGEYLNEKDQCVDISQCSCYYQGTYVDPLDVIHKHDEPPAIMGNFNAPPMSMKLVLRAKFTSTATIKQVSPYTGAARLWGLNTSRQSASLDVSAPMDF</sequence>
<dbReference type="InterPro" id="IPR002919">
    <property type="entry name" value="TIL_dom"/>
</dbReference>
<proteinExistence type="predicted"/>
<dbReference type="SMART" id="SM00832">
    <property type="entry name" value="C8"/>
    <property type="match status" value="1"/>
</dbReference>
<dbReference type="Pfam" id="PF00094">
    <property type="entry name" value="VWD"/>
    <property type="match status" value="1"/>
</dbReference>
<dbReference type="InterPro" id="IPR036084">
    <property type="entry name" value="Ser_inhib-like_sf"/>
</dbReference>
<name>A0ABN9L639_9NEOB</name>
<protein>
    <recommendedName>
        <fullName evidence="3">VWFD domain-containing protein</fullName>
    </recommendedName>
</protein>
<feature type="non-terminal residue" evidence="4">
    <location>
        <position position="1"/>
    </location>
</feature>
<dbReference type="PANTHER" id="PTHR11339:SF371">
    <property type="entry name" value="MUCIN-2"/>
    <property type="match status" value="1"/>
</dbReference>
<keyword evidence="2" id="KW-0325">Glycoprotein</keyword>
<evidence type="ECO:0000259" key="3">
    <source>
        <dbReference type="PROSITE" id="PS51233"/>
    </source>
</evidence>
<dbReference type="Proteomes" id="UP001176940">
    <property type="component" value="Unassembled WGS sequence"/>
</dbReference>
<accession>A0ABN9L639</accession>
<dbReference type="InterPro" id="IPR001846">
    <property type="entry name" value="VWF_type-D"/>
</dbReference>
<evidence type="ECO:0000256" key="2">
    <source>
        <dbReference type="ARBA" id="ARBA00023180"/>
    </source>
</evidence>
<dbReference type="SUPFAM" id="SSF57567">
    <property type="entry name" value="Serine protease inhibitors"/>
    <property type="match status" value="1"/>
</dbReference>
<organism evidence="4 5">
    <name type="scientific">Ranitomeya imitator</name>
    <name type="common">mimic poison frog</name>
    <dbReference type="NCBI Taxonomy" id="111125"/>
    <lineage>
        <taxon>Eukaryota</taxon>
        <taxon>Metazoa</taxon>
        <taxon>Chordata</taxon>
        <taxon>Craniata</taxon>
        <taxon>Vertebrata</taxon>
        <taxon>Euteleostomi</taxon>
        <taxon>Amphibia</taxon>
        <taxon>Batrachia</taxon>
        <taxon>Anura</taxon>
        <taxon>Neobatrachia</taxon>
        <taxon>Hyloidea</taxon>
        <taxon>Dendrobatidae</taxon>
        <taxon>Dendrobatinae</taxon>
        <taxon>Ranitomeya</taxon>
    </lineage>
</organism>
<dbReference type="Pfam" id="PF08742">
    <property type="entry name" value="C8"/>
    <property type="match status" value="1"/>
</dbReference>
<dbReference type="Pfam" id="PF01826">
    <property type="entry name" value="TIL"/>
    <property type="match status" value="1"/>
</dbReference>
<dbReference type="PROSITE" id="PS51233">
    <property type="entry name" value="VWFD"/>
    <property type="match status" value="1"/>
</dbReference>
<comment type="caution">
    <text evidence="4">The sequence shown here is derived from an EMBL/GenBank/DDBJ whole genome shotgun (WGS) entry which is preliminary data.</text>
</comment>
<feature type="domain" description="VWFD" evidence="3">
    <location>
        <begin position="1"/>
        <end position="108"/>
    </location>
</feature>
<keyword evidence="1" id="KW-1015">Disulfide bond</keyword>
<keyword evidence="5" id="KW-1185">Reference proteome</keyword>